<keyword evidence="4" id="KW-0408">Iron</keyword>
<dbReference type="EMBL" id="JAAXLA010000007">
    <property type="protein sequence ID" value="NMH96807.1"/>
    <property type="molecule type" value="Genomic_DNA"/>
</dbReference>
<protein>
    <submittedName>
        <fullName evidence="7">(2Fe-2S)-binding protein</fullName>
    </submittedName>
</protein>
<evidence type="ECO:0000256" key="4">
    <source>
        <dbReference type="ARBA" id="ARBA00023004"/>
    </source>
</evidence>
<evidence type="ECO:0000313" key="7">
    <source>
        <dbReference type="EMBL" id="NMH96807.1"/>
    </source>
</evidence>
<keyword evidence="1" id="KW-0001">2Fe-2S</keyword>
<sequence>MQTITITINGRDVTAEIDERTLLLEFIRDVAGFTGTHNGCLEARCGCCSVEVDGDIVKSCNVLALQVAGRSVTTVEGLSPQRVAPLEHITTQSLAGVYRPLDALGAQDADLHPLQAAFHKCHALQCGFCTPGMLMVLKDYLEDNPEPTREDVRKAIAGNMCRCTGYQHIVDAAMEAAETMRPVGAPVADG</sequence>
<evidence type="ECO:0000256" key="1">
    <source>
        <dbReference type="ARBA" id="ARBA00022714"/>
    </source>
</evidence>
<dbReference type="Proteomes" id="UP000820669">
    <property type="component" value="Unassembled WGS sequence"/>
</dbReference>
<keyword evidence="3" id="KW-0560">Oxidoreductase</keyword>
<dbReference type="CDD" id="cd00207">
    <property type="entry name" value="fer2"/>
    <property type="match status" value="1"/>
</dbReference>
<feature type="domain" description="2Fe-2S ferredoxin-type" evidence="6">
    <location>
        <begin position="2"/>
        <end position="78"/>
    </location>
</feature>
<name>A0ABX1S898_9PSEU</name>
<evidence type="ECO:0000256" key="3">
    <source>
        <dbReference type="ARBA" id="ARBA00023002"/>
    </source>
</evidence>
<dbReference type="PROSITE" id="PS51085">
    <property type="entry name" value="2FE2S_FER_2"/>
    <property type="match status" value="1"/>
</dbReference>
<proteinExistence type="predicted"/>
<dbReference type="InterPro" id="IPR002888">
    <property type="entry name" value="2Fe-2S-bd"/>
</dbReference>
<dbReference type="InterPro" id="IPR012675">
    <property type="entry name" value="Beta-grasp_dom_sf"/>
</dbReference>
<evidence type="ECO:0000256" key="2">
    <source>
        <dbReference type="ARBA" id="ARBA00022723"/>
    </source>
</evidence>
<comment type="caution">
    <text evidence="7">The sequence shown here is derived from an EMBL/GenBank/DDBJ whole genome shotgun (WGS) entry which is preliminary data.</text>
</comment>
<keyword evidence="8" id="KW-1185">Reference proteome</keyword>
<reference evidence="7 8" key="1">
    <citation type="submission" date="2020-04" db="EMBL/GenBank/DDBJ databases">
        <authorList>
            <person name="Klaysubun C."/>
            <person name="Duangmal K."/>
            <person name="Lipun K."/>
        </authorList>
    </citation>
    <scope>NUCLEOTIDE SEQUENCE [LARGE SCALE GENOMIC DNA]</scope>
    <source>
        <strain evidence="7 8">K10HN5</strain>
    </source>
</reference>
<dbReference type="Gene3D" id="1.10.150.120">
    <property type="entry name" value="[2Fe-2S]-binding domain"/>
    <property type="match status" value="1"/>
</dbReference>
<dbReference type="Gene3D" id="3.10.20.30">
    <property type="match status" value="1"/>
</dbReference>
<dbReference type="PANTHER" id="PTHR44379">
    <property type="entry name" value="OXIDOREDUCTASE WITH IRON-SULFUR SUBUNIT"/>
    <property type="match status" value="1"/>
</dbReference>
<evidence type="ECO:0000256" key="5">
    <source>
        <dbReference type="ARBA" id="ARBA00023014"/>
    </source>
</evidence>
<dbReference type="InterPro" id="IPR051452">
    <property type="entry name" value="Diverse_Oxidoreductases"/>
</dbReference>
<dbReference type="Pfam" id="PF00111">
    <property type="entry name" value="Fer2"/>
    <property type="match status" value="1"/>
</dbReference>
<dbReference type="InterPro" id="IPR001041">
    <property type="entry name" value="2Fe-2S_ferredoxin-type"/>
</dbReference>
<evidence type="ECO:0000259" key="6">
    <source>
        <dbReference type="PROSITE" id="PS51085"/>
    </source>
</evidence>
<accession>A0ABX1S898</accession>
<gene>
    <name evidence="7" type="ORF">HF526_05680</name>
</gene>
<dbReference type="SUPFAM" id="SSF47741">
    <property type="entry name" value="CO dehydrogenase ISP C-domain like"/>
    <property type="match status" value="1"/>
</dbReference>
<dbReference type="PANTHER" id="PTHR44379:SF5">
    <property type="entry name" value="OXIDOREDUCTASE WITH IRON-SULFUR SUBUNIT"/>
    <property type="match status" value="1"/>
</dbReference>
<dbReference type="SUPFAM" id="SSF54292">
    <property type="entry name" value="2Fe-2S ferredoxin-like"/>
    <property type="match status" value="1"/>
</dbReference>
<dbReference type="InterPro" id="IPR036010">
    <property type="entry name" value="2Fe-2S_ferredoxin-like_sf"/>
</dbReference>
<organism evidence="7 8">
    <name type="scientific">Pseudonocardia acidicola</name>
    <dbReference type="NCBI Taxonomy" id="2724939"/>
    <lineage>
        <taxon>Bacteria</taxon>
        <taxon>Bacillati</taxon>
        <taxon>Actinomycetota</taxon>
        <taxon>Actinomycetes</taxon>
        <taxon>Pseudonocardiales</taxon>
        <taxon>Pseudonocardiaceae</taxon>
        <taxon>Pseudonocardia</taxon>
    </lineage>
</organism>
<dbReference type="RefSeq" id="WP_169380200.1">
    <property type="nucleotide sequence ID" value="NZ_JAAXLA010000007.1"/>
</dbReference>
<keyword evidence="2" id="KW-0479">Metal-binding</keyword>
<evidence type="ECO:0000313" key="8">
    <source>
        <dbReference type="Proteomes" id="UP000820669"/>
    </source>
</evidence>
<dbReference type="Pfam" id="PF01799">
    <property type="entry name" value="Fer2_2"/>
    <property type="match status" value="1"/>
</dbReference>
<keyword evidence="5" id="KW-0411">Iron-sulfur</keyword>
<dbReference type="InterPro" id="IPR036884">
    <property type="entry name" value="2Fe-2S-bd_dom_sf"/>
</dbReference>